<proteinExistence type="predicted"/>
<name>A0A2I8VKF9_9EURY</name>
<dbReference type="OrthoDB" id="242499at2157"/>
<feature type="transmembrane region" description="Helical" evidence="1">
    <location>
        <begin position="156"/>
        <end position="176"/>
    </location>
</feature>
<dbReference type="EMBL" id="CP026309">
    <property type="protein sequence ID" value="AUV82413.1"/>
    <property type="molecule type" value="Genomic_DNA"/>
</dbReference>
<dbReference type="Proteomes" id="UP000236584">
    <property type="component" value="Chromosome"/>
</dbReference>
<feature type="transmembrane region" description="Helical" evidence="1">
    <location>
        <begin position="114"/>
        <end position="136"/>
    </location>
</feature>
<sequence length="177" mass="19253">MPVLDFVVGVLSIILYILLLFVLSLGIWLGITGGIGLLGGVLSVPVLYVLPDVRRFLIEASGGQPDDETPSWRVVLRPRYLLLSVAFGIIYGFSFLALFIPFSRLGLFPGRGEPTLSVALLPAVFITASALFAYGVHRHSSAWTGTASRRSVLVQWVVFLSVVVIIGTGLPYAYLFR</sequence>
<accession>A0A2I8VKF9</accession>
<dbReference type="AlphaFoldDB" id="A0A2I8VKF9"/>
<evidence type="ECO:0000313" key="3">
    <source>
        <dbReference type="Proteomes" id="UP000236584"/>
    </source>
</evidence>
<gene>
    <name evidence="2" type="ORF">C2R22_12805</name>
</gene>
<keyword evidence="1" id="KW-0812">Transmembrane</keyword>
<evidence type="ECO:0000256" key="1">
    <source>
        <dbReference type="SAM" id="Phobius"/>
    </source>
</evidence>
<dbReference type="KEGG" id="srub:C2R22_12805"/>
<feature type="transmembrane region" description="Helical" evidence="1">
    <location>
        <begin position="6"/>
        <end position="23"/>
    </location>
</feature>
<feature type="transmembrane region" description="Helical" evidence="1">
    <location>
        <begin position="28"/>
        <end position="50"/>
    </location>
</feature>
<evidence type="ECO:0000313" key="2">
    <source>
        <dbReference type="EMBL" id="AUV82413.1"/>
    </source>
</evidence>
<keyword evidence="3" id="KW-1185">Reference proteome</keyword>
<reference evidence="2 3" key="1">
    <citation type="submission" date="2018-01" db="EMBL/GenBank/DDBJ databases">
        <title>Complete genome sequence of Salinigranum rubrum GX10T, an extremely halophilic archaeon isolated from a marine solar saltern.</title>
        <authorList>
            <person name="Han S."/>
        </authorList>
    </citation>
    <scope>NUCLEOTIDE SEQUENCE [LARGE SCALE GENOMIC DNA]</scope>
    <source>
        <strain evidence="2 3">GX10</strain>
    </source>
</reference>
<dbReference type="GeneID" id="35592986"/>
<feature type="transmembrane region" description="Helical" evidence="1">
    <location>
        <begin position="80"/>
        <end position="102"/>
    </location>
</feature>
<keyword evidence="1" id="KW-0472">Membrane</keyword>
<protein>
    <submittedName>
        <fullName evidence="2">Uncharacterized protein</fullName>
    </submittedName>
</protein>
<dbReference type="RefSeq" id="WP_103426102.1">
    <property type="nucleotide sequence ID" value="NZ_CP026309.1"/>
</dbReference>
<keyword evidence="1" id="KW-1133">Transmembrane helix</keyword>
<organism evidence="2 3">
    <name type="scientific">Salinigranum rubrum</name>
    <dbReference type="NCBI Taxonomy" id="755307"/>
    <lineage>
        <taxon>Archaea</taxon>
        <taxon>Methanobacteriati</taxon>
        <taxon>Methanobacteriota</taxon>
        <taxon>Stenosarchaea group</taxon>
        <taxon>Halobacteria</taxon>
        <taxon>Halobacteriales</taxon>
        <taxon>Haloferacaceae</taxon>
        <taxon>Salinigranum</taxon>
    </lineage>
</organism>